<organism evidence="1 2">
    <name type="scientific">Flavivirga aquatica</name>
    <dbReference type="NCBI Taxonomy" id="1849968"/>
    <lineage>
        <taxon>Bacteria</taxon>
        <taxon>Pseudomonadati</taxon>
        <taxon>Bacteroidota</taxon>
        <taxon>Flavobacteriia</taxon>
        <taxon>Flavobacteriales</taxon>
        <taxon>Flavobacteriaceae</taxon>
        <taxon>Flavivirga</taxon>
    </lineage>
</organism>
<accession>A0A1E5TEN5</accession>
<dbReference type="AlphaFoldDB" id="A0A1E5TEN5"/>
<evidence type="ECO:0000313" key="1">
    <source>
        <dbReference type="EMBL" id="OEK09843.1"/>
    </source>
</evidence>
<dbReference type="STRING" id="1849968.A8C32_10045"/>
<comment type="caution">
    <text evidence="1">The sequence shown here is derived from an EMBL/GenBank/DDBJ whole genome shotgun (WGS) entry which is preliminary data.</text>
</comment>
<dbReference type="EMBL" id="MDJD01000006">
    <property type="protein sequence ID" value="OEK09843.1"/>
    <property type="molecule type" value="Genomic_DNA"/>
</dbReference>
<reference evidence="1 2" key="1">
    <citation type="submission" date="2016-05" db="EMBL/GenBank/DDBJ databases">
        <title>Draft Genome Sequence of Algibacter sp. Strain SK-16 Isolated from the Surface Water of Aburatsubo Inlet.</title>
        <authorList>
            <person name="Wong S.-K."/>
            <person name="Yoshizawa S."/>
            <person name="Nakajima Y."/>
            <person name="Ogura Y."/>
            <person name="Tetsuya H."/>
            <person name="Hamasaki K."/>
        </authorList>
    </citation>
    <scope>NUCLEOTIDE SEQUENCE [LARGE SCALE GENOMIC DNA]</scope>
    <source>
        <strain evidence="1 2">SK-16</strain>
    </source>
</reference>
<keyword evidence="2" id="KW-1185">Reference proteome</keyword>
<name>A0A1E5TEN5_9FLAO</name>
<evidence type="ECO:0000313" key="2">
    <source>
        <dbReference type="Proteomes" id="UP000095713"/>
    </source>
</evidence>
<sequence>MDLKEMGMSPFNWADDLTGDKFKEWKLDNPNYDYVQPITLQIQLKRQRGNLVFDKIISAADIYRKAVKKEDKQSSRTLLGDLLLSNNINIGHYMAENGREYVDNLHRDLHKGLKKMKAENETNIYENLTITKWNEIHLCRPAAEDLEE</sequence>
<protein>
    <submittedName>
        <fullName evidence="1">Uncharacterized protein</fullName>
    </submittedName>
</protein>
<dbReference type="Proteomes" id="UP000095713">
    <property type="component" value="Unassembled WGS sequence"/>
</dbReference>
<proteinExistence type="predicted"/>
<gene>
    <name evidence="1" type="ORF">A8C32_10045</name>
</gene>
<dbReference type="RefSeq" id="WP_069828503.1">
    <property type="nucleotide sequence ID" value="NZ_MDJD01000006.1"/>
</dbReference>